<evidence type="ECO:0000259" key="3">
    <source>
        <dbReference type="Pfam" id="PF06459"/>
    </source>
</evidence>
<organism evidence="4">
    <name type="scientific">Menura novaehollandiae</name>
    <name type="common">superb lyrebird</name>
    <dbReference type="NCBI Taxonomy" id="47692"/>
    <lineage>
        <taxon>Eukaryota</taxon>
        <taxon>Metazoa</taxon>
        <taxon>Chordata</taxon>
        <taxon>Craniata</taxon>
        <taxon>Vertebrata</taxon>
        <taxon>Euteleostomi</taxon>
        <taxon>Archelosauria</taxon>
        <taxon>Archosauria</taxon>
        <taxon>Dinosauria</taxon>
        <taxon>Saurischia</taxon>
        <taxon>Theropoda</taxon>
        <taxon>Coelurosauria</taxon>
        <taxon>Aves</taxon>
        <taxon>Neognathae</taxon>
        <taxon>Neoaves</taxon>
        <taxon>Telluraves</taxon>
        <taxon>Australaves</taxon>
        <taxon>Passeriformes</taxon>
        <taxon>Menuridae</taxon>
        <taxon>Menura</taxon>
    </lineage>
</organism>
<evidence type="ECO:0000256" key="1">
    <source>
        <dbReference type="SAM" id="MobiDB-lite"/>
    </source>
</evidence>
<feature type="transmembrane region" description="Helical" evidence="2">
    <location>
        <begin position="216"/>
        <end position="238"/>
    </location>
</feature>
<dbReference type="GO" id="GO:0034704">
    <property type="term" value="C:calcium channel complex"/>
    <property type="evidence" value="ECO:0007669"/>
    <property type="project" value="TreeGrafter"/>
</dbReference>
<feature type="compositionally biased region" description="Low complexity" evidence="1">
    <location>
        <begin position="169"/>
        <end position="179"/>
    </location>
</feature>
<keyword evidence="2" id="KW-1133">Transmembrane helix</keyword>
<feature type="domain" description="Ryanodine Receptor TM 4-6" evidence="3">
    <location>
        <begin position="12"/>
        <end position="240"/>
    </location>
</feature>
<dbReference type="InterPro" id="IPR009460">
    <property type="entry name" value="Ryanrecept_TM4-6"/>
</dbReference>
<feature type="region of interest" description="Disordered" evidence="1">
    <location>
        <begin position="1"/>
        <end position="118"/>
    </location>
</feature>
<dbReference type="GO" id="GO:0030018">
    <property type="term" value="C:Z disc"/>
    <property type="evidence" value="ECO:0007669"/>
    <property type="project" value="TreeGrafter"/>
</dbReference>
<feature type="non-terminal residue" evidence="4">
    <location>
        <position position="240"/>
    </location>
</feature>
<dbReference type="EMBL" id="VWPS01001367">
    <property type="protein sequence ID" value="NXF00129.1"/>
    <property type="molecule type" value="Genomic_DNA"/>
</dbReference>
<comment type="caution">
    <text evidence="4">The sequence shown here is derived from an EMBL/GenBank/DDBJ whole genome shotgun (WGS) entry which is preliminary data.</text>
</comment>
<accession>A0AA97MYC5</accession>
<dbReference type="GO" id="GO:0033017">
    <property type="term" value="C:sarcoplasmic reticulum membrane"/>
    <property type="evidence" value="ECO:0007669"/>
    <property type="project" value="TreeGrafter"/>
</dbReference>
<evidence type="ECO:0000313" key="5">
    <source>
        <dbReference type="Proteomes" id="UP000521578"/>
    </source>
</evidence>
<reference evidence="4" key="1">
    <citation type="submission" date="2022-12" db="EMBL/GenBank/DDBJ databases">
        <title>Bird 10,000 Genomes (B10K) Project - Family phase.</title>
        <authorList>
            <person name="Zhang G."/>
        </authorList>
    </citation>
    <scope>NUCLEOTIDE SEQUENCE</scope>
    <source>
        <strain evidence="4">B10K-CU-030-46</strain>
        <tissue evidence="4">Muscle</tissue>
    </source>
</reference>
<dbReference type="GO" id="GO:0006941">
    <property type="term" value="P:striated muscle contraction"/>
    <property type="evidence" value="ECO:0007669"/>
    <property type="project" value="TreeGrafter"/>
</dbReference>
<dbReference type="AlphaFoldDB" id="A0AA97MYC5"/>
<keyword evidence="2" id="KW-0472">Membrane</keyword>
<dbReference type="GO" id="GO:0005219">
    <property type="term" value="F:ryanodine-sensitive calcium-release channel activity"/>
    <property type="evidence" value="ECO:0007669"/>
    <property type="project" value="InterPro"/>
</dbReference>
<keyword evidence="5" id="KW-1185">Reference proteome</keyword>
<dbReference type="InterPro" id="IPR015925">
    <property type="entry name" value="Ryanodine_IP3_receptor"/>
</dbReference>
<dbReference type="PANTHER" id="PTHR46399:SF10">
    <property type="entry name" value="RYANODINE RECEPTOR 1"/>
    <property type="match status" value="1"/>
</dbReference>
<dbReference type="GO" id="GO:0042383">
    <property type="term" value="C:sarcolemma"/>
    <property type="evidence" value="ECO:0007669"/>
    <property type="project" value="TreeGrafter"/>
</dbReference>
<feature type="compositionally biased region" description="Basic and acidic residues" evidence="1">
    <location>
        <begin position="61"/>
        <end position="85"/>
    </location>
</feature>
<evidence type="ECO:0000313" key="4">
    <source>
        <dbReference type="EMBL" id="NXF00129.1"/>
    </source>
</evidence>
<gene>
    <name evidence="4" type="primary">Ryr1_1</name>
    <name evidence="4" type="ORF">MENNOV_R15882</name>
</gene>
<feature type="non-terminal residue" evidence="4">
    <location>
        <position position="1"/>
    </location>
</feature>
<dbReference type="GO" id="GO:0014808">
    <property type="term" value="P:release of sequestered calcium ion into cytosol by sarcoplasmic reticulum"/>
    <property type="evidence" value="ECO:0007669"/>
    <property type="project" value="TreeGrafter"/>
</dbReference>
<dbReference type="PANTHER" id="PTHR46399">
    <property type="entry name" value="B30.2/SPRY DOMAIN-CONTAINING PROTEIN"/>
    <property type="match status" value="1"/>
</dbReference>
<proteinExistence type="predicted"/>
<dbReference type="GO" id="GO:0005790">
    <property type="term" value="C:smooth endoplasmic reticulum"/>
    <property type="evidence" value="ECO:0007669"/>
    <property type="project" value="TreeGrafter"/>
</dbReference>
<feature type="transmembrane region" description="Helical" evidence="2">
    <location>
        <begin position="140"/>
        <end position="160"/>
    </location>
</feature>
<dbReference type="Proteomes" id="UP000521578">
    <property type="component" value="Unassembled WGS sequence"/>
</dbReference>
<feature type="region of interest" description="Disordered" evidence="1">
    <location>
        <begin position="169"/>
        <end position="194"/>
    </location>
</feature>
<evidence type="ECO:0000256" key="2">
    <source>
        <dbReference type="SAM" id="Phobius"/>
    </source>
</evidence>
<dbReference type="Pfam" id="PF06459">
    <property type="entry name" value="RR_TM4-6"/>
    <property type="match status" value="1"/>
</dbReference>
<protein>
    <submittedName>
        <fullName evidence="4">RYR1 protein</fullName>
    </submittedName>
</protein>
<dbReference type="GO" id="GO:0006874">
    <property type="term" value="P:intracellular calcium ion homeostasis"/>
    <property type="evidence" value="ECO:0007669"/>
    <property type="project" value="InterPro"/>
</dbReference>
<sequence>EAKVAPAGPGARKDPHFRLAAPDTPGGLGDIGEPPGAEPPTPEGTPILRRKIGEEGEQVEEVQKEEEPPAETEKADTENGEKAGGPEEAEEGPEPRAPLKRHKSVPREHREPPAEGGFDFWGELEVQRVKFLNYLSRNFYNLRFLALFLAFAINFILLFYKVSEHPPGAAEEPEGSGVAPEEDGGVPGGPEAAAGVSEEPEVYYFLEESTGYMGPALRGLALAHTLVAFLCIIGYNCLKV</sequence>
<keyword evidence="2" id="KW-0812">Transmembrane</keyword>
<name>A0AA97MYC5_9PASS</name>